<dbReference type="Gene3D" id="1.50.10.20">
    <property type="match status" value="1"/>
</dbReference>
<dbReference type="InterPro" id="IPR000719">
    <property type="entry name" value="Prot_kinase_dom"/>
</dbReference>
<protein>
    <submittedName>
        <fullName evidence="2">Class III lanthionine synthetase LanKC</fullName>
    </submittedName>
</protein>
<comment type="caution">
    <text evidence="2">The sequence shown here is derived from an EMBL/GenBank/DDBJ whole genome shotgun (WGS) entry which is preliminary data.</text>
</comment>
<gene>
    <name evidence="2" type="primary">lanKC</name>
    <name evidence="2" type="ORF">ACEU0G_002367</name>
</gene>
<dbReference type="InterPro" id="IPR058053">
    <property type="entry name" value="RamC_C"/>
</dbReference>
<dbReference type="Pfam" id="PF25816">
    <property type="entry name" value="RamC_N"/>
    <property type="match status" value="1"/>
</dbReference>
<dbReference type="Proteomes" id="UP001605261">
    <property type="component" value="Unassembled WGS sequence"/>
</dbReference>
<dbReference type="Pfam" id="PF05147">
    <property type="entry name" value="LANC_like"/>
    <property type="match status" value="1"/>
</dbReference>
<dbReference type="CDD" id="cd04791">
    <property type="entry name" value="LanC_SerThrkinase"/>
    <property type="match status" value="1"/>
</dbReference>
<dbReference type="InterPro" id="IPR007822">
    <property type="entry name" value="LANC-like"/>
</dbReference>
<evidence type="ECO:0000313" key="3">
    <source>
        <dbReference type="Proteomes" id="UP001605261"/>
    </source>
</evidence>
<dbReference type="SUPFAM" id="SSF158745">
    <property type="entry name" value="LanC-like"/>
    <property type="match status" value="1"/>
</dbReference>
<dbReference type="Pfam" id="PF00069">
    <property type="entry name" value="Pkinase"/>
    <property type="match status" value="1"/>
</dbReference>
<name>A0ABW7CTZ5_9GAMM</name>
<dbReference type="PANTHER" id="PTHR44167">
    <property type="entry name" value="OVARIAN-SPECIFIC SERINE/THREONINE-PROTEIN KINASE LOK-RELATED"/>
    <property type="match status" value="1"/>
</dbReference>
<dbReference type="Gene3D" id="1.10.510.10">
    <property type="entry name" value="Transferase(Phosphotransferase) domain 1"/>
    <property type="match status" value="1"/>
</dbReference>
<dbReference type="NCBIfam" id="NF038151">
    <property type="entry name" value="lanthi_synth_III"/>
    <property type="match status" value="1"/>
</dbReference>
<feature type="domain" description="Protein kinase" evidence="1">
    <location>
        <begin position="219"/>
        <end position="535"/>
    </location>
</feature>
<accession>A0ABW7CTZ5</accession>
<dbReference type="SUPFAM" id="SSF56112">
    <property type="entry name" value="Protein kinase-like (PK-like)"/>
    <property type="match status" value="1"/>
</dbReference>
<dbReference type="InterPro" id="IPR053524">
    <property type="entry name" value="Aerial_hyphae_peptide-synth"/>
</dbReference>
<dbReference type="SMART" id="SM00220">
    <property type="entry name" value="S_TKc"/>
    <property type="match status" value="1"/>
</dbReference>
<sequence length="876" mass="96759">MHPEFFVPFDKYTPKDTYCDQVRPCLPPLWRLVKDHFWTYVAAPVQKQITQGWKIHVSCTLKDADTVLQTVMRVCAARTTEFKFASDEFIHRKLLSKTAARQSGGKFITVYPQSVQVFELLLEDLYQALRDVRGPYILSDRQYKDSGAVFYRYGGFRSFTVQDAMGRERSMILDASFAYVEDQRLPHFNVPAFVEDKHWGQEVVDADAAEPDTLFGQQYEVESVLKFSNAGGVYAGRRISDGLAVVIKEARPLVDAEVDGIDSLSRLQKEQRILTSLQDTDIAPKALGWFVEWEHTFLVQEKVEGETLRSYSLHATRALYPGSSREEVVQWISRAALIGIDLIGKVQALHRRGIVFGDLSTNNIIVDEATLSVRLIDFEGAYEPGVDPPINIYTPGFRSKARRHRDCAKPEDDVYALGCVLLSLLSPSSLALDVMDHYAERALLALRDDIGLPDAFADCLQRLLREPEPDLDACIALLRGMDVASVRAFDAEPATVEPRSLEPVVQRVMDYLRQAMDLSHSWRPFPMDAYTTDLIALDHGVGGIALAWRQVEGEVPAALLDWLERLGRTGTHLPGLLNGLCGLAWVQCDAGRMEEAAATLGRASGQPLLYQDMTLGYGYAGFGLTCLKMWHATQEARYLREAERVGAALLATAITREAGVCWGEDAEGVVGTGLHRGGAGIALFLLYLHQAVAHDAYLDTALRALDFDISCGRTLQGMLGFAQDTAAASTILYPYLGMGTAGVATVALRAFKITGQQRYADFLYGVKCTVAQKYTASCDLFLGLAGLGHYLLDAAQLLGDDSYRRLAWRAAKGLEMFEMDKDEGLCFPAGTSTKISCTWGNGGAGVMTFLDRLAHDKPNGLLTLDVLLQPAAASPR</sequence>
<reference evidence="2 3" key="1">
    <citation type="submission" date="2024-09" db="EMBL/GenBank/DDBJ databases">
        <authorList>
            <consortium name="All-Russian atlas of soil microorganisms"/>
            <consortium name="as a basis for the search for new antimicrobial producers and enzymes with unique properties"/>
            <person name="Sokolova E.A."/>
            <person name="Voronina E.N."/>
        </authorList>
    </citation>
    <scope>NUCLEOTIDE SEQUENCE [LARGE SCALE GENOMIC DNA]</scope>
    <source>
        <strain evidence="2 3">AF-22b-331.1</strain>
    </source>
</reference>
<dbReference type="EMBL" id="JBHGCJ010000002">
    <property type="protein sequence ID" value="MFG6108427.1"/>
    <property type="molecule type" value="Genomic_DNA"/>
</dbReference>
<evidence type="ECO:0000313" key="2">
    <source>
        <dbReference type="EMBL" id="MFG6108427.1"/>
    </source>
</evidence>
<dbReference type="PANTHER" id="PTHR44167:SF24">
    <property type="entry name" value="SERINE_THREONINE-PROTEIN KINASE CHK2"/>
    <property type="match status" value="1"/>
</dbReference>
<dbReference type="Gene3D" id="3.30.200.20">
    <property type="entry name" value="Phosphorylase Kinase, domain 1"/>
    <property type="match status" value="1"/>
</dbReference>
<dbReference type="SMART" id="SM01260">
    <property type="entry name" value="LANC_like"/>
    <property type="match status" value="1"/>
</dbReference>
<dbReference type="InterPro" id="IPR011009">
    <property type="entry name" value="Kinase-like_dom_sf"/>
</dbReference>
<dbReference type="PROSITE" id="PS50011">
    <property type="entry name" value="PROTEIN_KINASE_DOM"/>
    <property type="match status" value="1"/>
</dbReference>
<dbReference type="RefSeq" id="WP_394161620.1">
    <property type="nucleotide sequence ID" value="NZ_JBHGCJ010000002.1"/>
</dbReference>
<keyword evidence="3" id="KW-1185">Reference proteome</keyword>
<evidence type="ECO:0000259" key="1">
    <source>
        <dbReference type="PROSITE" id="PS50011"/>
    </source>
</evidence>
<organism evidence="2 3">
    <name type="scientific">Stenotrophomonas nematodicola</name>
    <dbReference type="NCBI Taxonomy" id="2656746"/>
    <lineage>
        <taxon>Bacteria</taxon>
        <taxon>Pseudomonadati</taxon>
        <taxon>Pseudomonadota</taxon>
        <taxon>Gammaproteobacteria</taxon>
        <taxon>Lysobacterales</taxon>
        <taxon>Lysobacteraceae</taxon>
        <taxon>Stenotrophomonas</taxon>
    </lineage>
</organism>
<dbReference type="InterPro" id="IPR057929">
    <property type="entry name" value="RamC_N"/>
</dbReference>
<proteinExistence type="predicted"/>